<evidence type="ECO:0000313" key="3">
    <source>
        <dbReference type="Proteomes" id="UP001501020"/>
    </source>
</evidence>
<comment type="caution">
    <text evidence="2">The sequence shown here is derived from an EMBL/GenBank/DDBJ whole genome shotgun (WGS) entry which is preliminary data.</text>
</comment>
<sequence>MSPRKNRRAVSGKPAQGGGGGGAGGGGWAQRTEDGPDGEWIVRSITGAAAVKAYRCPGCDHEIPPGVPHVVAWPAGDRGGADDRRHWHSPCWNARARRGPRVQRSRNAPRY</sequence>
<proteinExistence type="predicted"/>
<gene>
    <name evidence="2" type="ORF">GCM10009727_79700</name>
</gene>
<dbReference type="RefSeq" id="WP_344280249.1">
    <property type="nucleotide sequence ID" value="NZ_BAAAMR010000111.1"/>
</dbReference>
<organism evidence="2 3">
    <name type="scientific">Actinomadura napierensis</name>
    <dbReference type="NCBI Taxonomy" id="267854"/>
    <lineage>
        <taxon>Bacteria</taxon>
        <taxon>Bacillati</taxon>
        <taxon>Actinomycetota</taxon>
        <taxon>Actinomycetes</taxon>
        <taxon>Streptosporangiales</taxon>
        <taxon>Thermomonosporaceae</taxon>
        <taxon>Actinomadura</taxon>
    </lineage>
</organism>
<reference evidence="2 3" key="1">
    <citation type="journal article" date="2019" name="Int. J. Syst. Evol. Microbiol.">
        <title>The Global Catalogue of Microorganisms (GCM) 10K type strain sequencing project: providing services to taxonomists for standard genome sequencing and annotation.</title>
        <authorList>
            <consortium name="The Broad Institute Genomics Platform"/>
            <consortium name="The Broad Institute Genome Sequencing Center for Infectious Disease"/>
            <person name="Wu L."/>
            <person name="Ma J."/>
        </authorList>
    </citation>
    <scope>NUCLEOTIDE SEQUENCE [LARGE SCALE GENOMIC DNA]</scope>
    <source>
        <strain evidence="2 3">JCM 13850</strain>
    </source>
</reference>
<evidence type="ECO:0000313" key="2">
    <source>
        <dbReference type="EMBL" id="GAA2163390.1"/>
    </source>
</evidence>
<dbReference type="EMBL" id="BAAAMR010000111">
    <property type="protein sequence ID" value="GAA2163390.1"/>
    <property type="molecule type" value="Genomic_DNA"/>
</dbReference>
<dbReference type="Proteomes" id="UP001501020">
    <property type="component" value="Unassembled WGS sequence"/>
</dbReference>
<feature type="compositionally biased region" description="Basic residues" evidence="1">
    <location>
        <begin position="1"/>
        <end position="10"/>
    </location>
</feature>
<feature type="region of interest" description="Disordered" evidence="1">
    <location>
        <begin position="1"/>
        <end position="38"/>
    </location>
</feature>
<protein>
    <submittedName>
        <fullName evidence="2">ATP/GTP-binding protein</fullName>
    </submittedName>
</protein>
<evidence type="ECO:0000256" key="1">
    <source>
        <dbReference type="SAM" id="MobiDB-lite"/>
    </source>
</evidence>
<feature type="compositionally biased region" description="Gly residues" evidence="1">
    <location>
        <begin position="15"/>
        <end position="28"/>
    </location>
</feature>
<name>A0ABN3AER0_9ACTN</name>
<keyword evidence="3" id="KW-1185">Reference proteome</keyword>
<accession>A0ABN3AER0</accession>